<name>A0ABR6NGM4_9SPHN</name>
<evidence type="ECO:0000256" key="1">
    <source>
        <dbReference type="SAM" id="MobiDB-lite"/>
    </source>
</evidence>
<feature type="region of interest" description="Disordered" evidence="1">
    <location>
        <begin position="301"/>
        <end position="321"/>
    </location>
</feature>
<dbReference type="Pfam" id="PF26061">
    <property type="entry name" value="DUF8021"/>
    <property type="match status" value="1"/>
</dbReference>
<gene>
    <name evidence="3" type="ORF">HNP60_002406</name>
</gene>
<sequence>MADQFVDAVGGKKTANLPLAADVRLTENGQTLSPGDGFWGTVEAAGRYRNIFIDIDTQQIGFVAVMKEAKKLALYAGRLQVKDGKFTEIETIISRSSGSGNISRGPAMLEERGAPHPSWSEIIPAERRETREQLVRGANNYFAAIELNDGHADYPFTDDCLRHENGVQTTNNPDIDYADINRRLAGQQGEAAAAANPIARLSALSCTAQFKTGFFRFVDRVRDRRFPVVDVERGAVFAFGFFDHSGTIRNFPLADGTMLKDFGPDTPMTWEIAEAFKLESGKIRTIEAVLTAAPYGMPSGWPGARDADLPRTFSKLPPPRQ</sequence>
<dbReference type="EMBL" id="JACHKA010000001">
    <property type="protein sequence ID" value="MBB5986432.1"/>
    <property type="molecule type" value="Genomic_DNA"/>
</dbReference>
<comment type="caution">
    <text evidence="3">The sequence shown here is derived from an EMBL/GenBank/DDBJ whole genome shotgun (WGS) entry which is preliminary data.</text>
</comment>
<evidence type="ECO:0000313" key="3">
    <source>
        <dbReference type="EMBL" id="MBB5986432.1"/>
    </source>
</evidence>
<protein>
    <recommendedName>
        <fullName evidence="2">DUF8021 domain-containing protein</fullName>
    </recommendedName>
</protein>
<evidence type="ECO:0000313" key="4">
    <source>
        <dbReference type="Proteomes" id="UP001138540"/>
    </source>
</evidence>
<accession>A0ABR6NGM4</accession>
<feature type="domain" description="DUF8021" evidence="2">
    <location>
        <begin position="127"/>
        <end position="289"/>
    </location>
</feature>
<reference evidence="3 4" key="1">
    <citation type="submission" date="2020-08" db="EMBL/GenBank/DDBJ databases">
        <title>Exploring microbial biodiversity for novel pathways involved in the catabolism of aromatic compounds derived from lignin.</title>
        <authorList>
            <person name="Elkins J."/>
        </authorList>
    </citation>
    <scope>NUCLEOTIDE SEQUENCE [LARGE SCALE GENOMIC DNA]</scope>
    <source>
        <strain evidence="3 4">B1D3A</strain>
    </source>
</reference>
<dbReference type="Proteomes" id="UP001138540">
    <property type="component" value="Unassembled WGS sequence"/>
</dbReference>
<dbReference type="InterPro" id="IPR058334">
    <property type="entry name" value="DUF8021"/>
</dbReference>
<dbReference type="RefSeq" id="WP_184153948.1">
    <property type="nucleotide sequence ID" value="NZ_JACHKA010000001.1"/>
</dbReference>
<keyword evidence="4" id="KW-1185">Reference proteome</keyword>
<organism evidence="3 4">
    <name type="scientific">Sphingobium lignivorans</name>
    <dbReference type="NCBI Taxonomy" id="2735886"/>
    <lineage>
        <taxon>Bacteria</taxon>
        <taxon>Pseudomonadati</taxon>
        <taxon>Pseudomonadota</taxon>
        <taxon>Alphaproteobacteria</taxon>
        <taxon>Sphingomonadales</taxon>
        <taxon>Sphingomonadaceae</taxon>
        <taxon>Sphingobium</taxon>
    </lineage>
</organism>
<evidence type="ECO:0000259" key="2">
    <source>
        <dbReference type="Pfam" id="PF26061"/>
    </source>
</evidence>
<proteinExistence type="predicted"/>